<evidence type="ECO:0000313" key="3">
    <source>
        <dbReference type="Proteomes" id="UP001105220"/>
    </source>
</evidence>
<dbReference type="VEuPathDB" id="VectorBase:ACMO_003000"/>
<sequence length="170" mass="18122">MDPTVNSTGGSSACADYRKDLNMKLWREKQQKCAGPSVGDSVSSCSSQLSAEQSFDMGWNQVGTTVHDTGATGWSSASFASMGREGGVMEDTNRTGQPDQSFGPPAQPMEMDYAGYSGASTSSNLIQSGSTDLVPGSKVLRELNKLFDLVLKQNEEILALLRQPAGNEQE</sequence>
<dbReference type="EnsemblMetazoa" id="ACON001331-RA">
    <property type="protein sequence ID" value="ACON001331-PA"/>
    <property type="gene ID" value="ACON001331"/>
</dbReference>
<proteinExistence type="predicted"/>
<evidence type="ECO:0000313" key="2">
    <source>
        <dbReference type="EnsemblMetazoa" id="ACON001331-PA"/>
    </source>
</evidence>
<dbReference type="VEuPathDB" id="VectorBase:ACON2_030386"/>
<name>A0A6E8VA17_ANOCL</name>
<keyword evidence="3" id="KW-1185">Reference proteome</keyword>
<evidence type="ECO:0000256" key="1">
    <source>
        <dbReference type="SAM" id="MobiDB-lite"/>
    </source>
</evidence>
<dbReference type="Proteomes" id="UP001105220">
    <property type="component" value="Unplaced"/>
</dbReference>
<feature type="region of interest" description="Disordered" evidence="1">
    <location>
        <begin position="86"/>
        <end position="116"/>
    </location>
</feature>
<reference evidence="2" key="2">
    <citation type="submission" date="2020-05" db="UniProtKB">
        <authorList>
            <consortium name="EnsemblMetazoa"/>
        </authorList>
    </citation>
    <scope>IDENTIFICATION</scope>
    <source>
        <strain evidence="2">Ngousso</strain>
    </source>
</reference>
<protein>
    <submittedName>
        <fullName evidence="2">Uncharacterized protein</fullName>
    </submittedName>
</protein>
<dbReference type="AlphaFoldDB" id="A0A6E8VA17"/>
<organism evidence="2 3">
    <name type="scientific">Anopheles coluzzii</name>
    <name type="common">African malaria mosquito</name>
    <dbReference type="NCBI Taxonomy" id="1518534"/>
    <lineage>
        <taxon>Eukaryota</taxon>
        <taxon>Metazoa</taxon>
        <taxon>Ecdysozoa</taxon>
        <taxon>Arthropoda</taxon>
        <taxon>Hexapoda</taxon>
        <taxon>Insecta</taxon>
        <taxon>Pterygota</taxon>
        <taxon>Neoptera</taxon>
        <taxon>Endopterygota</taxon>
        <taxon>Diptera</taxon>
        <taxon>Nematocera</taxon>
        <taxon>Culicoidea</taxon>
        <taxon>Culicidae</taxon>
        <taxon>Anophelinae</taxon>
        <taxon>Anopheles</taxon>
    </lineage>
</organism>
<accession>A0A6E8VA17</accession>
<reference key="1">
    <citation type="journal article" date="2019" name="Genes (Basel)">
        <title>A High-Quality De novo Genome Assembly from a Single Mosquito Using PacBio Sequencing.</title>
        <authorList>
            <person name="Kingan S.B."/>
            <person name="Heaton H."/>
            <person name="Cudini J."/>
            <person name="Lambert C.C."/>
            <person name="Baybayan P."/>
            <person name="Galvin B.D."/>
            <person name="Durbin R."/>
            <person name="Korlach J."/>
            <person name="Lawniczak M.K.N."/>
        </authorList>
    </citation>
    <scope>NUCLEOTIDE SEQUENCE [LARGE SCALE GENOMIC DNA]</scope>
    <source>
        <strain>Mali-NIH</strain>
    </source>
</reference>
<dbReference type="VEuPathDB" id="VectorBase:ACON001331"/>